<dbReference type="VEuPathDB" id="FungiDB:PV09_08753"/>
<dbReference type="RefSeq" id="XP_016209446.1">
    <property type="nucleotide sequence ID" value="XM_016362706.1"/>
</dbReference>
<dbReference type="HOGENOM" id="CLU_2252130_0_0_1"/>
<gene>
    <name evidence="2" type="ORF">PV09_08753</name>
</gene>
<dbReference type="GeneID" id="27316726"/>
<dbReference type="AlphaFoldDB" id="A0A0D1YFR0"/>
<accession>A0A0D1YFR0</accession>
<feature type="compositionally biased region" description="Basic and acidic residues" evidence="1">
    <location>
        <begin position="21"/>
        <end position="38"/>
    </location>
</feature>
<reference evidence="2 3" key="1">
    <citation type="submission" date="2015-01" db="EMBL/GenBank/DDBJ databases">
        <title>The Genome Sequence of Ochroconis gallopava CBS43764.</title>
        <authorList>
            <consortium name="The Broad Institute Genomics Platform"/>
            <person name="Cuomo C."/>
            <person name="de Hoog S."/>
            <person name="Gorbushina A."/>
            <person name="Stielow B."/>
            <person name="Teixiera M."/>
            <person name="Abouelleil A."/>
            <person name="Chapman S.B."/>
            <person name="Priest M."/>
            <person name="Young S.K."/>
            <person name="Wortman J."/>
            <person name="Nusbaum C."/>
            <person name="Birren B."/>
        </authorList>
    </citation>
    <scope>NUCLEOTIDE SEQUENCE [LARGE SCALE GENOMIC DNA]</scope>
    <source>
        <strain evidence="2 3">CBS 43764</strain>
    </source>
</reference>
<feature type="region of interest" description="Disordered" evidence="1">
    <location>
        <begin position="21"/>
        <end position="52"/>
    </location>
</feature>
<keyword evidence="3" id="KW-1185">Reference proteome</keyword>
<evidence type="ECO:0000313" key="3">
    <source>
        <dbReference type="Proteomes" id="UP000053259"/>
    </source>
</evidence>
<evidence type="ECO:0000256" key="1">
    <source>
        <dbReference type="SAM" id="MobiDB-lite"/>
    </source>
</evidence>
<proteinExistence type="predicted"/>
<organism evidence="2 3">
    <name type="scientific">Verruconis gallopava</name>
    <dbReference type="NCBI Taxonomy" id="253628"/>
    <lineage>
        <taxon>Eukaryota</taxon>
        <taxon>Fungi</taxon>
        <taxon>Dikarya</taxon>
        <taxon>Ascomycota</taxon>
        <taxon>Pezizomycotina</taxon>
        <taxon>Dothideomycetes</taxon>
        <taxon>Pleosporomycetidae</taxon>
        <taxon>Venturiales</taxon>
        <taxon>Sympoventuriaceae</taxon>
        <taxon>Verruconis</taxon>
    </lineage>
</organism>
<protein>
    <submittedName>
        <fullName evidence="2">Uncharacterized protein</fullName>
    </submittedName>
</protein>
<dbReference type="Proteomes" id="UP000053259">
    <property type="component" value="Unassembled WGS sequence"/>
</dbReference>
<dbReference type="EMBL" id="KN847575">
    <property type="protein sequence ID" value="KIV99576.1"/>
    <property type="molecule type" value="Genomic_DNA"/>
</dbReference>
<name>A0A0D1YFR0_9PEZI</name>
<sequence length="104" mass="11028">MDDGEGELSASARIGACISGRHGEMRHKEKLDGGEDGLRPCSVGTGHQAPGSLLEMRGTDALVSFDGSRQRRPRVALVWRVPDLSRAGWASALTSLSAWALGMP</sequence>
<evidence type="ECO:0000313" key="2">
    <source>
        <dbReference type="EMBL" id="KIV99576.1"/>
    </source>
</evidence>
<dbReference type="InParanoid" id="A0A0D1YFR0"/>